<evidence type="ECO:0000313" key="6">
    <source>
        <dbReference type="EMBL" id="KAL3770755.1"/>
    </source>
</evidence>
<dbReference type="InterPro" id="IPR050446">
    <property type="entry name" value="FAD-oxidoreductase/Apoptosis"/>
</dbReference>
<evidence type="ECO:0000256" key="3">
    <source>
        <dbReference type="ARBA" id="ARBA00023002"/>
    </source>
</evidence>
<dbReference type="Proteomes" id="UP001530293">
    <property type="component" value="Unassembled WGS sequence"/>
</dbReference>
<sequence length="1019" mass="111850">MMFMHRLLTRHANNSSRNISSRAQQQQQQQQQHVAYIITSAGAAAASCLVAATALSSGNYSNCEYDVDEHDDDDDGGDDSNHCSKLNLSQCHRPRATANYSIPTQQDAMILASSPTLSRKIGYTSKTAHSTKTLNKMDMRTQIVCDYAIIGHGKAGRSAARTIHRLDPTANIVIIDPNHNNISNNIQSIRSNGDSAVAERRRKSTTSQHQYYLQSRANFIDHAHKLIHVHPTTTVMPQQQQANHDLSSSDSNNNNIIVHYRKSALLATGSRGAPPPEGCIRDDARSRILELRSTTLPPPFPLLKSSSSATKTIMQQSTMLPILDPLTVRSLSSMAVSQGATIAIMGSGFEALELAAHCARIATASSSSSSMSNRMQTNVQKEGHVSNDGSSNVKLLFGNSSPMSNRLPRYLGVAVTKRLRQHGIDVEDRTLTRYIAMNRPMVTPENDNSSEVSREASNHPPQLEIYTVKSYDHMDTKRLHSDLLVLAPSVDGLNGTAVIPTLSSSSLKENHDASSSSTTTGTDYSPWSSLISPPLLTCYRDDGRIATNAELNAASSLYAAGSVARYPNLRTGRAEVSGGRHVSSEQAGEVAARNMVGTSVTSPSMVAVAAPCYMKESIPVWRSDVIPYVPVPTDDEEADIKRHLATSTLALYSMGIHALCVGRCDAEGMATHGFWWTNQSTTSSNGRLDDVGKSLMGPNAFMRRATRRMTNSSSNAKSSSRGSLPVYGSGVVFYLDRSGNVGGIMLWGLPYTTNPKDVQSHDLNTGLIERMKSVIRSNGGVSVTEHSESILRNHPGMNMDIHLLSYLHFAEESKYLATFSLMGTPFAQGTGTTVGEHRSTSRVVLGRPLHRYTPIKPAEMTNVGKMHRKNEAGHATEEDDVFYSSMESSTDVDAVTSHEPGRPPSLKRIYPIHDMMSLAGTERYSIGTTERERRRMQLERSRPPKEEPLWMRHGDEHRFVSKRDVMVDSFLRNIQSGRFSDGSDALKQAPVPKFYVDAKEKWNTWNDGADNETDDVEEQ</sequence>
<evidence type="ECO:0000313" key="7">
    <source>
        <dbReference type="Proteomes" id="UP001530293"/>
    </source>
</evidence>
<comment type="caution">
    <text evidence="6">The sequence shown here is derived from an EMBL/GenBank/DDBJ whole genome shotgun (WGS) entry which is preliminary data.</text>
</comment>
<protein>
    <recommendedName>
        <fullName evidence="5">FAD/NAD(P)-binding domain-containing protein</fullName>
    </recommendedName>
</protein>
<evidence type="ECO:0000256" key="2">
    <source>
        <dbReference type="ARBA" id="ARBA00022827"/>
    </source>
</evidence>
<gene>
    <name evidence="6" type="ORF">ACHAWU_009662</name>
</gene>
<proteinExistence type="predicted"/>
<dbReference type="InterPro" id="IPR023753">
    <property type="entry name" value="FAD/NAD-binding_dom"/>
</dbReference>
<dbReference type="GO" id="GO:0016491">
    <property type="term" value="F:oxidoreductase activity"/>
    <property type="evidence" value="ECO:0007669"/>
    <property type="project" value="UniProtKB-KW"/>
</dbReference>
<dbReference type="Pfam" id="PF07992">
    <property type="entry name" value="Pyr_redox_2"/>
    <property type="match status" value="1"/>
</dbReference>
<dbReference type="AlphaFoldDB" id="A0ABD3N3V9"/>
<dbReference type="EMBL" id="JALLBG020000036">
    <property type="protein sequence ID" value="KAL3770755.1"/>
    <property type="molecule type" value="Genomic_DNA"/>
</dbReference>
<dbReference type="Gene3D" id="3.50.50.60">
    <property type="entry name" value="FAD/NAD(P)-binding domain"/>
    <property type="match status" value="4"/>
</dbReference>
<dbReference type="PRINTS" id="PR00411">
    <property type="entry name" value="PNDRDTASEI"/>
</dbReference>
<keyword evidence="7" id="KW-1185">Reference proteome</keyword>
<keyword evidence="1" id="KW-0285">Flavoprotein</keyword>
<accession>A0ABD3N3V9</accession>
<name>A0ABD3N3V9_9STRA</name>
<dbReference type="SUPFAM" id="SSF51905">
    <property type="entry name" value="FAD/NAD(P)-binding domain"/>
    <property type="match status" value="1"/>
</dbReference>
<dbReference type="PANTHER" id="PTHR43557:SF4">
    <property type="entry name" value="APOPTOSIS-INDUCING FACTOR 1, MITOCHONDRIAL"/>
    <property type="match status" value="1"/>
</dbReference>
<keyword evidence="3" id="KW-0560">Oxidoreductase</keyword>
<organism evidence="6 7">
    <name type="scientific">Discostella pseudostelligera</name>
    <dbReference type="NCBI Taxonomy" id="259834"/>
    <lineage>
        <taxon>Eukaryota</taxon>
        <taxon>Sar</taxon>
        <taxon>Stramenopiles</taxon>
        <taxon>Ochrophyta</taxon>
        <taxon>Bacillariophyta</taxon>
        <taxon>Coscinodiscophyceae</taxon>
        <taxon>Thalassiosirophycidae</taxon>
        <taxon>Stephanodiscales</taxon>
        <taxon>Stephanodiscaceae</taxon>
        <taxon>Discostella</taxon>
    </lineage>
</organism>
<evidence type="ECO:0000259" key="5">
    <source>
        <dbReference type="Pfam" id="PF07992"/>
    </source>
</evidence>
<reference evidence="6 7" key="1">
    <citation type="submission" date="2024-10" db="EMBL/GenBank/DDBJ databases">
        <title>Updated reference genomes for cyclostephanoid diatoms.</title>
        <authorList>
            <person name="Roberts W.R."/>
            <person name="Alverson A.J."/>
        </authorList>
    </citation>
    <scope>NUCLEOTIDE SEQUENCE [LARGE SCALE GENOMIC DNA]</scope>
    <source>
        <strain evidence="6 7">AJA232-27</strain>
    </source>
</reference>
<evidence type="ECO:0000256" key="1">
    <source>
        <dbReference type="ARBA" id="ARBA00022630"/>
    </source>
</evidence>
<feature type="domain" description="FAD/NAD(P)-binding" evidence="5">
    <location>
        <begin position="146"/>
        <end position="433"/>
    </location>
</feature>
<dbReference type="InterPro" id="IPR036188">
    <property type="entry name" value="FAD/NAD-bd_sf"/>
</dbReference>
<dbReference type="PANTHER" id="PTHR43557">
    <property type="entry name" value="APOPTOSIS-INDUCING FACTOR 1"/>
    <property type="match status" value="1"/>
</dbReference>
<keyword evidence="2" id="KW-0274">FAD</keyword>
<evidence type="ECO:0000256" key="4">
    <source>
        <dbReference type="SAM" id="MobiDB-lite"/>
    </source>
</evidence>
<feature type="compositionally biased region" description="Low complexity" evidence="4">
    <location>
        <begin position="514"/>
        <end position="524"/>
    </location>
</feature>
<feature type="region of interest" description="Disordered" evidence="4">
    <location>
        <begin position="504"/>
        <end position="524"/>
    </location>
</feature>